<evidence type="ECO:0000313" key="5">
    <source>
        <dbReference type="EMBL" id="CDY31418.1"/>
    </source>
</evidence>
<dbReference type="NCBIfam" id="TIGR01053">
    <property type="entry name" value="LSD1"/>
    <property type="match status" value="2"/>
</dbReference>
<dbReference type="AlphaFoldDB" id="A0A078H3K3"/>
<keyword evidence="2" id="KW-0539">Nucleus</keyword>
<dbReference type="STRING" id="3708.A0A078H3K3"/>
<dbReference type="PaxDb" id="3708-A0A078H3K3"/>
<dbReference type="OMA" id="CKRVMIA"/>
<feature type="region of interest" description="Disordered" evidence="3">
    <location>
        <begin position="102"/>
        <end position="129"/>
    </location>
</feature>
<dbReference type="PANTHER" id="PTHR31747:SF17">
    <property type="entry name" value="PROTEIN LOL2"/>
    <property type="match status" value="1"/>
</dbReference>
<dbReference type="EMBL" id="LK032272">
    <property type="protein sequence ID" value="CDY31418.1"/>
    <property type="molecule type" value="Genomic_DNA"/>
</dbReference>
<name>A0A078H3K3_BRANA</name>
<organism evidence="5 6">
    <name type="scientific">Brassica napus</name>
    <name type="common">Rape</name>
    <dbReference type="NCBI Taxonomy" id="3708"/>
    <lineage>
        <taxon>Eukaryota</taxon>
        <taxon>Viridiplantae</taxon>
        <taxon>Streptophyta</taxon>
        <taxon>Embryophyta</taxon>
        <taxon>Tracheophyta</taxon>
        <taxon>Spermatophyta</taxon>
        <taxon>Magnoliopsida</taxon>
        <taxon>eudicotyledons</taxon>
        <taxon>Gunneridae</taxon>
        <taxon>Pentapetalae</taxon>
        <taxon>rosids</taxon>
        <taxon>malvids</taxon>
        <taxon>Brassicales</taxon>
        <taxon>Brassicaceae</taxon>
        <taxon>Brassiceae</taxon>
        <taxon>Brassica</taxon>
    </lineage>
</organism>
<evidence type="ECO:0000259" key="4">
    <source>
        <dbReference type="Pfam" id="PF06943"/>
    </source>
</evidence>
<feature type="domain" description="Zinc finger LSD1-type" evidence="4">
    <location>
        <begin position="194"/>
        <end position="218"/>
    </location>
</feature>
<accession>A0A078H3K3</accession>
<dbReference type="InterPro" id="IPR005735">
    <property type="entry name" value="Znf_LSD1"/>
</dbReference>
<sequence>MSRHGVSVSPSPKLGFGRDKLNGTYKPVFLYNSYGFGLDNVTTCSVRLKIEPKTKEEKIECPVLVYRNQCHIPVCLVFISGEFSHLCKRVMIAEAETKDMMEEIQSQKKEEDEDEEEGPPPGWESTVLPPPPISAAEISGIFNQSVFRGSMAQMVCGSCRRLLSYPRGTKHVKCSCCQTVNLVLEAYQVGQVKCSNCELLLMYPYGAPSVRCSSCKSVTDIREDNKRPPWSVLQGPLKTFSSVR</sequence>
<dbReference type="InterPro" id="IPR040319">
    <property type="entry name" value="LSD1-like"/>
</dbReference>
<dbReference type="SMR" id="A0A078H3K3"/>
<dbReference type="GO" id="GO:0005634">
    <property type="term" value="C:nucleus"/>
    <property type="evidence" value="ECO:0007669"/>
    <property type="project" value="UniProtKB-SubCell"/>
</dbReference>
<dbReference type="Pfam" id="PF06943">
    <property type="entry name" value="zf-LSD1"/>
    <property type="match status" value="2"/>
</dbReference>
<dbReference type="Proteomes" id="UP000028999">
    <property type="component" value="Unassembled WGS sequence"/>
</dbReference>
<keyword evidence="6" id="KW-1185">Reference proteome</keyword>
<proteinExistence type="predicted"/>
<evidence type="ECO:0000313" key="6">
    <source>
        <dbReference type="Proteomes" id="UP000028999"/>
    </source>
</evidence>
<feature type="domain" description="Zinc finger LSD1-type" evidence="4">
    <location>
        <begin position="156"/>
        <end position="180"/>
    </location>
</feature>
<gene>
    <name evidence="5" type="primary">BnaC03g64060D</name>
    <name evidence="5" type="ORF">GSBRNA2T00047645001</name>
</gene>
<reference evidence="5 6" key="1">
    <citation type="journal article" date="2014" name="Science">
        <title>Plant genetics. Early allopolyploid evolution in the post-Neolithic Brassica napus oilseed genome.</title>
        <authorList>
            <person name="Chalhoub B."/>
            <person name="Denoeud F."/>
            <person name="Liu S."/>
            <person name="Parkin I.A."/>
            <person name="Tang H."/>
            <person name="Wang X."/>
            <person name="Chiquet J."/>
            <person name="Belcram H."/>
            <person name="Tong C."/>
            <person name="Samans B."/>
            <person name="Correa M."/>
            <person name="Da Silva C."/>
            <person name="Just J."/>
            <person name="Falentin C."/>
            <person name="Koh C.S."/>
            <person name="Le Clainche I."/>
            <person name="Bernard M."/>
            <person name="Bento P."/>
            <person name="Noel B."/>
            <person name="Labadie K."/>
            <person name="Alberti A."/>
            <person name="Charles M."/>
            <person name="Arnaud D."/>
            <person name="Guo H."/>
            <person name="Daviaud C."/>
            <person name="Alamery S."/>
            <person name="Jabbari K."/>
            <person name="Zhao M."/>
            <person name="Edger P.P."/>
            <person name="Chelaifa H."/>
            <person name="Tack D."/>
            <person name="Lassalle G."/>
            <person name="Mestiri I."/>
            <person name="Schnel N."/>
            <person name="Le Paslier M.C."/>
            <person name="Fan G."/>
            <person name="Renault V."/>
            <person name="Bayer P.E."/>
            <person name="Golicz A.A."/>
            <person name="Manoli S."/>
            <person name="Lee T.H."/>
            <person name="Thi V.H."/>
            <person name="Chalabi S."/>
            <person name="Hu Q."/>
            <person name="Fan C."/>
            <person name="Tollenaere R."/>
            <person name="Lu Y."/>
            <person name="Battail C."/>
            <person name="Shen J."/>
            <person name="Sidebottom C.H."/>
            <person name="Wang X."/>
            <person name="Canaguier A."/>
            <person name="Chauveau A."/>
            <person name="Berard A."/>
            <person name="Deniot G."/>
            <person name="Guan M."/>
            <person name="Liu Z."/>
            <person name="Sun F."/>
            <person name="Lim Y.P."/>
            <person name="Lyons E."/>
            <person name="Town C.D."/>
            <person name="Bancroft I."/>
            <person name="Wang X."/>
            <person name="Meng J."/>
            <person name="Ma J."/>
            <person name="Pires J.C."/>
            <person name="King G.J."/>
            <person name="Brunel D."/>
            <person name="Delourme R."/>
            <person name="Renard M."/>
            <person name="Aury J.M."/>
            <person name="Adams K.L."/>
            <person name="Batley J."/>
            <person name="Snowdon R.J."/>
            <person name="Tost J."/>
            <person name="Edwards D."/>
            <person name="Zhou Y."/>
            <person name="Hua W."/>
            <person name="Sharpe A.G."/>
            <person name="Paterson A.H."/>
            <person name="Guan C."/>
            <person name="Wincker P."/>
        </authorList>
    </citation>
    <scope>NUCLEOTIDE SEQUENCE [LARGE SCALE GENOMIC DNA]</scope>
    <source>
        <strain evidence="6">cv. Darmor-bzh</strain>
    </source>
</reference>
<comment type="subcellular location">
    <subcellularLocation>
        <location evidence="1">Nucleus</location>
    </subcellularLocation>
</comment>
<evidence type="ECO:0000256" key="1">
    <source>
        <dbReference type="ARBA" id="ARBA00004123"/>
    </source>
</evidence>
<evidence type="ECO:0000256" key="2">
    <source>
        <dbReference type="ARBA" id="ARBA00023242"/>
    </source>
</evidence>
<dbReference type="Gramene" id="CDY31418">
    <property type="protein sequence ID" value="CDY31418"/>
    <property type="gene ID" value="GSBRNA2T00047645001"/>
</dbReference>
<evidence type="ECO:0000256" key="3">
    <source>
        <dbReference type="SAM" id="MobiDB-lite"/>
    </source>
</evidence>
<protein>
    <submittedName>
        <fullName evidence="5">BnaC03g64060D protein</fullName>
    </submittedName>
</protein>
<dbReference type="PANTHER" id="PTHR31747">
    <property type="entry name" value="PROTEIN LSD1"/>
    <property type="match status" value="1"/>
</dbReference>